<dbReference type="EMBL" id="JARBHB010000001">
    <property type="protein sequence ID" value="KAJ8897530.1"/>
    <property type="molecule type" value="Genomic_DNA"/>
</dbReference>
<feature type="compositionally biased region" description="Polar residues" evidence="1">
    <location>
        <begin position="344"/>
        <end position="353"/>
    </location>
</feature>
<proteinExistence type="predicted"/>
<feature type="compositionally biased region" description="Basic and acidic residues" evidence="1">
    <location>
        <begin position="325"/>
        <end position="342"/>
    </location>
</feature>
<feature type="region of interest" description="Disordered" evidence="1">
    <location>
        <begin position="325"/>
        <end position="386"/>
    </location>
</feature>
<protein>
    <submittedName>
        <fullName evidence="2">Uncharacterized protein</fullName>
    </submittedName>
</protein>
<evidence type="ECO:0000313" key="2">
    <source>
        <dbReference type="EMBL" id="KAJ8897530.1"/>
    </source>
</evidence>
<name>A0ABQ9ILE3_9NEOP</name>
<sequence length="386" mass="42685">MTEIAFSLAQTFSDIAAYECFLRVVKRAEPIAMDVTVCNSGRVVGIVGCSTPETLRFAAVQWRLPSMTPAHVADVTRTGHRSRDLTDAPPRQAVAAPFFQHFAIGPDPSVVVTRNSKAMLTRNCKNHFHQTARTPPPRRFLSSSSANAFLIEANPGTANGKLGGPPFWKLFFQSGSGRGQCSISHGPRDISPLARHVTSLIRNTVRRKNSSRSLTREGKGTKLSPSPKEREPRWCGGQTTRLPPRRTGFYSWRGHSRIFASGNRWVSGISWGSPAPPPHSGPAPYSTRFTLIGSQDLDVKSSPNLFTYSLFVCRTPMSVMKMTMEQRRNERVGETEIPEKTRRPTASSGTIPTCENPVTRPGVKPCSPWWEASKLIAQPPRPPRRK</sequence>
<comment type="caution">
    <text evidence="2">The sequence shown here is derived from an EMBL/GenBank/DDBJ whole genome shotgun (WGS) entry which is preliminary data.</text>
</comment>
<accession>A0ABQ9ILE3</accession>
<gene>
    <name evidence="2" type="ORF">PR048_002877</name>
</gene>
<keyword evidence="3" id="KW-1185">Reference proteome</keyword>
<evidence type="ECO:0000256" key="1">
    <source>
        <dbReference type="SAM" id="MobiDB-lite"/>
    </source>
</evidence>
<evidence type="ECO:0000313" key="3">
    <source>
        <dbReference type="Proteomes" id="UP001159363"/>
    </source>
</evidence>
<organism evidence="2 3">
    <name type="scientific">Dryococelus australis</name>
    <dbReference type="NCBI Taxonomy" id="614101"/>
    <lineage>
        <taxon>Eukaryota</taxon>
        <taxon>Metazoa</taxon>
        <taxon>Ecdysozoa</taxon>
        <taxon>Arthropoda</taxon>
        <taxon>Hexapoda</taxon>
        <taxon>Insecta</taxon>
        <taxon>Pterygota</taxon>
        <taxon>Neoptera</taxon>
        <taxon>Polyneoptera</taxon>
        <taxon>Phasmatodea</taxon>
        <taxon>Verophasmatodea</taxon>
        <taxon>Anareolatae</taxon>
        <taxon>Phasmatidae</taxon>
        <taxon>Eurycanthinae</taxon>
        <taxon>Dryococelus</taxon>
    </lineage>
</organism>
<feature type="region of interest" description="Disordered" evidence="1">
    <location>
        <begin position="205"/>
        <end position="240"/>
    </location>
</feature>
<reference evidence="2 3" key="1">
    <citation type="submission" date="2023-02" db="EMBL/GenBank/DDBJ databases">
        <title>LHISI_Scaffold_Assembly.</title>
        <authorList>
            <person name="Stuart O.P."/>
            <person name="Cleave R."/>
            <person name="Magrath M.J.L."/>
            <person name="Mikheyev A.S."/>
        </authorList>
    </citation>
    <scope>NUCLEOTIDE SEQUENCE [LARGE SCALE GENOMIC DNA]</scope>
    <source>
        <strain evidence="2">Daus_M_001</strain>
        <tissue evidence="2">Leg muscle</tissue>
    </source>
</reference>
<dbReference type="Proteomes" id="UP001159363">
    <property type="component" value="Chromosome 1"/>
</dbReference>